<gene>
    <name evidence="3" type="ORF">SAMN05444412_10578</name>
</gene>
<dbReference type="Pfam" id="PF00534">
    <property type="entry name" value="Glycos_transf_1"/>
    <property type="match status" value="1"/>
</dbReference>
<evidence type="ECO:0000259" key="2">
    <source>
        <dbReference type="Pfam" id="PF09314"/>
    </source>
</evidence>
<organism evidence="3 4">
    <name type="scientific">Rhodonellum ikkaensis</name>
    <dbReference type="NCBI Taxonomy" id="336829"/>
    <lineage>
        <taxon>Bacteria</taxon>
        <taxon>Pseudomonadati</taxon>
        <taxon>Bacteroidota</taxon>
        <taxon>Cytophagia</taxon>
        <taxon>Cytophagales</taxon>
        <taxon>Cytophagaceae</taxon>
        <taxon>Rhodonellum</taxon>
    </lineage>
</organism>
<dbReference type="RefSeq" id="WP_019599463.1">
    <property type="nucleotide sequence ID" value="NZ_FNQC01000005.1"/>
</dbReference>
<dbReference type="InterPro" id="IPR015393">
    <property type="entry name" value="DUF1972"/>
</dbReference>
<feature type="domain" description="Glycosyl transferase family 1" evidence="1">
    <location>
        <begin position="192"/>
        <end position="311"/>
    </location>
</feature>
<dbReference type="Proteomes" id="UP000199663">
    <property type="component" value="Unassembled WGS sequence"/>
</dbReference>
<dbReference type="Pfam" id="PF09314">
    <property type="entry name" value="DUF1972"/>
    <property type="match status" value="1"/>
</dbReference>
<feature type="domain" description="DUF1972" evidence="2">
    <location>
        <begin position="4"/>
        <end position="174"/>
    </location>
</feature>
<dbReference type="InterPro" id="IPR001296">
    <property type="entry name" value="Glyco_trans_1"/>
</dbReference>
<proteinExistence type="predicted"/>
<dbReference type="SUPFAM" id="SSF53756">
    <property type="entry name" value="UDP-Glycosyltransferase/glycogen phosphorylase"/>
    <property type="match status" value="1"/>
</dbReference>
<accession>A0A1H3PX20</accession>
<evidence type="ECO:0000259" key="1">
    <source>
        <dbReference type="Pfam" id="PF00534"/>
    </source>
</evidence>
<evidence type="ECO:0000313" key="3">
    <source>
        <dbReference type="EMBL" id="SDZ05677.1"/>
    </source>
</evidence>
<comment type="caution">
    <text evidence="3">The sequence shown here is derived from an EMBL/GenBank/DDBJ whole genome shotgun (WGS) entry which is preliminary data.</text>
</comment>
<protein>
    <submittedName>
        <fullName evidence="3">Glycosyltransferase involved in cell wall bisynthesis</fullName>
    </submittedName>
</protein>
<name>A0A1H3PX20_9BACT</name>
<sequence length="369" mass="42672">MINKSVAIVGTVGVPANYGGFETLVENLLNLLPNSYDVTVFCESKAFPEKLEKYKNADLIYIKLRANGFQSIFYDIFSILKSFRKYDYILILGVSGTIILPMIKPFSSAKIVTNIDGLEWKRDKWGSYAKKFLKFSERLAVKYSDIVITDNKHIQNYVMEEYDTESTLIAYGADHVSAVEVDLYLKKFPFLRQHYIFTVCRIEPENNIEMQLQAFADQDIEYPYVIVGNWNASDYGMDLYKRYARIKGLILYNPIYDFEELNVLRSNCYFYLHGHSAGGTNPSLVEAMYLGLPILAFGVNYNIETTFGKAVYFDNSEELKQLLMSLESLDRDTIMKDMLRLAKKNYSWRAITKKYIKVFKQLELAETES</sequence>
<keyword evidence="4" id="KW-1185">Reference proteome</keyword>
<reference evidence="3 4" key="1">
    <citation type="submission" date="2016-10" db="EMBL/GenBank/DDBJ databases">
        <authorList>
            <person name="Varghese N."/>
            <person name="Submissions S."/>
        </authorList>
    </citation>
    <scope>NUCLEOTIDE SEQUENCE [LARGE SCALE GENOMIC DNA]</scope>
    <source>
        <strain evidence="3 4">DSM 17997</strain>
    </source>
</reference>
<dbReference type="PANTHER" id="PTHR46401:SF8">
    <property type="entry name" value="BLL6006 PROTEIN"/>
    <property type="match status" value="1"/>
</dbReference>
<dbReference type="Gene3D" id="3.40.50.2000">
    <property type="entry name" value="Glycogen Phosphorylase B"/>
    <property type="match status" value="2"/>
</dbReference>
<dbReference type="PANTHER" id="PTHR46401">
    <property type="entry name" value="GLYCOSYLTRANSFERASE WBBK-RELATED"/>
    <property type="match status" value="1"/>
</dbReference>
<evidence type="ECO:0000313" key="4">
    <source>
        <dbReference type="Proteomes" id="UP000199663"/>
    </source>
</evidence>
<dbReference type="EMBL" id="FNQC01000005">
    <property type="protein sequence ID" value="SDZ05677.1"/>
    <property type="molecule type" value="Genomic_DNA"/>
</dbReference>